<dbReference type="EMBL" id="LT554852">
    <property type="protein sequence ID" value="SAM07723.1"/>
    <property type="molecule type" value="Genomic_DNA"/>
</dbReference>
<evidence type="ECO:0000256" key="2">
    <source>
        <dbReference type="SAM" id="Phobius"/>
    </source>
</evidence>
<feature type="region of interest" description="Disordered" evidence="1">
    <location>
        <begin position="42"/>
        <end position="66"/>
    </location>
</feature>
<keyword evidence="2" id="KW-0812">Transmembrane</keyword>
<keyword evidence="4" id="KW-1185">Reference proteome</keyword>
<keyword evidence="2" id="KW-1133">Transmembrane helix</keyword>
<accession>A0A163KFZ6</accession>
<gene>
    <name evidence="3" type="primary">ABSGL_13380.1 scaffold 14161</name>
</gene>
<feature type="transmembrane region" description="Helical" evidence="2">
    <location>
        <begin position="21"/>
        <end position="40"/>
    </location>
</feature>
<keyword evidence="2" id="KW-0472">Membrane</keyword>
<dbReference type="Proteomes" id="UP000078561">
    <property type="component" value="Unassembled WGS sequence"/>
</dbReference>
<feature type="compositionally biased region" description="Acidic residues" evidence="1">
    <location>
        <begin position="42"/>
        <end position="64"/>
    </location>
</feature>
<sequence length="78" mass="9215">MNERLNERTNERLPSPHSSTLLTFWLTMANFFFSTLDLGYDDDDDDNEDDDDDDNEDDDDDDDSPTALHHKIRLFLKF</sequence>
<evidence type="ECO:0000256" key="1">
    <source>
        <dbReference type="SAM" id="MobiDB-lite"/>
    </source>
</evidence>
<protein>
    <submittedName>
        <fullName evidence="3">Uncharacterized protein</fullName>
    </submittedName>
</protein>
<dbReference type="InParanoid" id="A0A163KFZ6"/>
<name>A0A163KFZ6_ABSGL</name>
<proteinExistence type="predicted"/>
<reference evidence="3" key="1">
    <citation type="submission" date="2016-04" db="EMBL/GenBank/DDBJ databases">
        <authorList>
            <person name="Evans L.H."/>
            <person name="Alamgir A."/>
            <person name="Owens N."/>
            <person name="Weber N.D."/>
            <person name="Virtaneva K."/>
            <person name="Barbian K."/>
            <person name="Babar A."/>
            <person name="Rosenke K."/>
        </authorList>
    </citation>
    <scope>NUCLEOTIDE SEQUENCE [LARGE SCALE GENOMIC DNA]</scope>
    <source>
        <strain evidence="3">CBS 101.48</strain>
    </source>
</reference>
<dbReference type="AlphaFoldDB" id="A0A163KFZ6"/>
<evidence type="ECO:0000313" key="4">
    <source>
        <dbReference type="Proteomes" id="UP000078561"/>
    </source>
</evidence>
<organism evidence="3">
    <name type="scientific">Absidia glauca</name>
    <name type="common">Pin mould</name>
    <dbReference type="NCBI Taxonomy" id="4829"/>
    <lineage>
        <taxon>Eukaryota</taxon>
        <taxon>Fungi</taxon>
        <taxon>Fungi incertae sedis</taxon>
        <taxon>Mucoromycota</taxon>
        <taxon>Mucoromycotina</taxon>
        <taxon>Mucoromycetes</taxon>
        <taxon>Mucorales</taxon>
        <taxon>Cunninghamellaceae</taxon>
        <taxon>Absidia</taxon>
    </lineage>
</organism>
<evidence type="ECO:0000313" key="3">
    <source>
        <dbReference type="EMBL" id="SAM07723.1"/>
    </source>
</evidence>